<dbReference type="Proteomes" id="UP000297229">
    <property type="component" value="Unassembled WGS sequence"/>
</dbReference>
<evidence type="ECO:0000313" key="2">
    <source>
        <dbReference type="Proteomes" id="UP000297229"/>
    </source>
</evidence>
<organism evidence="1 2">
    <name type="scientific">Botrytis elliptica</name>
    <dbReference type="NCBI Taxonomy" id="278938"/>
    <lineage>
        <taxon>Eukaryota</taxon>
        <taxon>Fungi</taxon>
        <taxon>Dikarya</taxon>
        <taxon>Ascomycota</taxon>
        <taxon>Pezizomycotina</taxon>
        <taxon>Leotiomycetes</taxon>
        <taxon>Helotiales</taxon>
        <taxon>Sclerotiniaceae</taxon>
        <taxon>Botrytis</taxon>
    </lineage>
</organism>
<reference evidence="1 2" key="1">
    <citation type="submission" date="2017-12" db="EMBL/GenBank/DDBJ databases">
        <title>Comparative genomics of Botrytis spp.</title>
        <authorList>
            <person name="Valero-Jimenez C.A."/>
            <person name="Tapia P."/>
            <person name="Veloso J."/>
            <person name="Silva-Moreno E."/>
            <person name="Staats M."/>
            <person name="Valdes J.H."/>
            <person name="Van Kan J.A.L."/>
        </authorList>
    </citation>
    <scope>NUCLEOTIDE SEQUENCE [LARGE SCALE GENOMIC DNA]</scope>
    <source>
        <strain evidence="1 2">Be9601</strain>
    </source>
</reference>
<evidence type="ECO:0000313" key="1">
    <source>
        <dbReference type="EMBL" id="TGO71461.1"/>
    </source>
</evidence>
<accession>A0A4Z1JCL6</accession>
<proteinExistence type="predicted"/>
<comment type="caution">
    <text evidence="1">The sequence shown here is derived from an EMBL/GenBank/DDBJ whole genome shotgun (WGS) entry which is preliminary data.</text>
</comment>
<protein>
    <submittedName>
        <fullName evidence="1">Uncharacterized protein</fullName>
    </submittedName>
</protein>
<name>A0A4Z1JCL6_9HELO</name>
<dbReference type="EMBL" id="PQXM01000570">
    <property type="protein sequence ID" value="TGO71461.1"/>
    <property type="molecule type" value="Genomic_DNA"/>
</dbReference>
<sequence>MSLHEFAIVDLNFLAYTEFFFNLRDGVNRGWPENCFVTKPIPCQQFRTHKNSRDNSIIFLPCGFTKIEAIAFVLGQFEIFMLILSVYENAVFDGGEVVAICFVEERGAFFEGLDDEVCVGN</sequence>
<keyword evidence="2" id="KW-1185">Reference proteome</keyword>
<gene>
    <name evidence="1" type="ORF">BELL_0572g00050</name>
</gene>
<dbReference type="AlphaFoldDB" id="A0A4Z1JCL6"/>